<dbReference type="Pfam" id="PF12417">
    <property type="entry name" value="DUF3669"/>
    <property type="match status" value="1"/>
</dbReference>
<dbReference type="PANTHER" id="PTHR40780">
    <property type="entry name" value="DUF3669 DOMAIN-CONTAINING PROTEIN"/>
    <property type="match status" value="1"/>
</dbReference>
<dbReference type="AlphaFoldDB" id="A0A8H5BLL1"/>
<proteinExistence type="predicted"/>
<comment type="caution">
    <text evidence="2">The sequence shown here is derived from an EMBL/GenBank/DDBJ whole genome shotgun (WGS) entry which is preliminary data.</text>
</comment>
<evidence type="ECO:0000313" key="3">
    <source>
        <dbReference type="Proteomes" id="UP000567179"/>
    </source>
</evidence>
<keyword evidence="3" id="KW-1185">Reference proteome</keyword>
<organism evidence="2 3">
    <name type="scientific">Psilocybe cf. subviscida</name>
    <dbReference type="NCBI Taxonomy" id="2480587"/>
    <lineage>
        <taxon>Eukaryota</taxon>
        <taxon>Fungi</taxon>
        <taxon>Dikarya</taxon>
        <taxon>Basidiomycota</taxon>
        <taxon>Agaricomycotina</taxon>
        <taxon>Agaricomycetes</taxon>
        <taxon>Agaricomycetidae</taxon>
        <taxon>Agaricales</taxon>
        <taxon>Agaricineae</taxon>
        <taxon>Strophariaceae</taxon>
        <taxon>Psilocybe</taxon>
    </lineage>
</organism>
<accession>A0A8H5BLL1</accession>
<dbReference type="InterPro" id="IPR022137">
    <property type="entry name" value="Znf_prot_DUF3669"/>
</dbReference>
<gene>
    <name evidence="2" type="ORF">D9619_009674</name>
</gene>
<sequence length="311" mass="35030">MEYATETSQPVKLGIGSFGLVFTIQGGPIAFKEIIQNCRPKAEILRREFQTFQVIYNTCREGAFFALPRPFALTDPDAVEDQFLAADVGEMEPSPTQQRRPLVSQRFMSIFSTPTYAMDRVFALPIDVAAFVAQSFFPPNLQGSVARLSICRLYFGKDYQAAPPSRFFNTENFPLDAARYTAVHEEFPALSRPVKEVARGMGEMLARKHFRAGVDARDVEFVLGSCGDSRLSYTTIDFDQVRAWPRGNDVSQLVSAFFDNDPYFSRPVPGAGLYTQFKEGYLDDCSLEDRTFGVKFIEAIEEEESRRAACR</sequence>
<dbReference type="EMBL" id="JAACJJ010000015">
    <property type="protein sequence ID" value="KAF5325398.1"/>
    <property type="molecule type" value="Genomic_DNA"/>
</dbReference>
<dbReference type="Proteomes" id="UP000567179">
    <property type="component" value="Unassembled WGS sequence"/>
</dbReference>
<dbReference type="OrthoDB" id="2993351at2759"/>
<name>A0A8H5BLL1_9AGAR</name>
<dbReference type="PANTHER" id="PTHR40780:SF2">
    <property type="entry name" value="DUF3669 DOMAIN-CONTAINING PROTEIN"/>
    <property type="match status" value="1"/>
</dbReference>
<reference evidence="2 3" key="1">
    <citation type="journal article" date="2020" name="ISME J.">
        <title>Uncovering the hidden diversity of litter-decomposition mechanisms in mushroom-forming fungi.</title>
        <authorList>
            <person name="Floudas D."/>
            <person name="Bentzer J."/>
            <person name="Ahren D."/>
            <person name="Johansson T."/>
            <person name="Persson P."/>
            <person name="Tunlid A."/>
        </authorList>
    </citation>
    <scope>NUCLEOTIDE SEQUENCE [LARGE SCALE GENOMIC DNA]</scope>
    <source>
        <strain evidence="2 3">CBS 101986</strain>
    </source>
</reference>
<protein>
    <recommendedName>
        <fullName evidence="1">DUF3669 domain-containing protein</fullName>
    </recommendedName>
</protein>
<evidence type="ECO:0000259" key="1">
    <source>
        <dbReference type="Pfam" id="PF12417"/>
    </source>
</evidence>
<feature type="domain" description="DUF3669" evidence="1">
    <location>
        <begin position="236"/>
        <end position="282"/>
    </location>
</feature>
<evidence type="ECO:0000313" key="2">
    <source>
        <dbReference type="EMBL" id="KAF5325398.1"/>
    </source>
</evidence>